<feature type="domain" description="Restriction endonuclease type II-like" evidence="2">
    <location>
        <begin position="1170"/>
        <end position="1263"/>
    </location>
</feature>
<sequence length="1416" mass="154094">MEHTSGGVTHGSSARSEATPRVVPEKVAAPELVRPRSAHELVRVAVERWRESLVRMAGGSPLRDVDLLEDAVLDLTGAHPSGIAQLYTGRATRLSNIFRDAAALPTARRRIRLILERAREQSERFGLAPMYLVIGLANWTERGGQGADFEDLNALMRATDGVVTATDQEDSVPVAVHAPVLLRPISIRSRGKDASDFELTLEPTIEINPVLARALRSRGALLDPEALAQSTFDSTGFIPGVALDRLDALGRAVFADFRLSERNLIGTFVHPGQALVDDLDELTALEHHELIAALAGHAPSLASLAVDLPDFDGSDVEPNLERGVGDLEPSARRVLEALATGGHLFVDAPVGTDTTGLIAAVAAEASAIGRSVLYVPGHRRSAAALKNRLAELGLEGLVLDVPPDQGWRAKVSQRLLGAMTHDAEPVDLARISAVRRELTAVRNELARTMDSLHAPRADWGVSAYEALQALVKLTSEDDGPRTRVRFTREAASRLDASQRRELASQIVQLGQRGGLGPDATHSGWFGADLADAAAADRALERIDRLLDTGLVELGGDIAQITEDLQIAPPANLRQWGEQLATLAAIRGQLGMFLPVALERSAEDLIAATAPKQWREDKGIDQSRAERRRLIKHAKDLVRPGMHVEDLHVAFVELEANRRRWYESFPDAGWPRIPQGLPQAQAHYAKVLEDITALQQVLASTSAGGDLVSADFAQLADRLDGLRVPGETLYKVQEHSSVMQMLDRAGVRELVEDLGAREVPLELVMDELELAWWSTAFNQIVAADPYLSQIDGARIETLAARFRALDTEHLRLLVQPIQSAVSGHVQQTLTAHGEEADELFAELIDERLTSMRTALEQFGDVVRALRPVLIATPSLVPELTPPHRTVDLVIIDAAQHLSLETVLSALARGRQVVVVGDPRCASGTAIGALSEVLTSVSLRGDWAPRDPNLTQFLIDHGYESVLRTVPLPQSERLVSLHTVDGRGMHDEATGLVESTQAEVDRVVELAIDQAVARPEESLSIVASNALHAQQIRTALLSQVRRHPTLASYFDPRRAEPVVITDLAGAPGVMRDAVIYAVGFGRTPHGRVLYRFGAISERGGEALLLSMLGVVRRRLTVVSCFTPEDLDRERIKAPGAIVLADLLQFAHDYVSSDSEVDVADHADEPNQLLVDLAARLWNSGLTVEVGYGIADGDRIALAVGHPDFPGEFFVAVLTDDDAYIAEKSVRVRDRQRATQLERLGWTVMQVWSVSLFLDPERQANRIRQAVLSIAQRRGESVEPVTGALPTLLDERSAQWVADVLAGEANHTRETVETVQTGTLPIVAEPDATSSAAIPVVAELPEYARQAPTGIVAPTIRPGLPVTAYTDDELDDLVRWIAMDGQRRDMDEWIEVLREHLAISKRSTRVDAILSAAVRRIVD</sequence>
<dbReference type="RefSeq" id="WP_142118112.1">
    <property type="nucleotide sequence ID" value="NZ_BAAASV010000002.1"/>
</dbReference>
<evidence type="ECO:0000313" key="4">
    <source>
        <dbReference type="Proteomes" id="UP000315389"/>
    </source>
</evidence>
<dbReference type="InterPro" id="IPR049468">
    <property type="entry name" value="Restrct_endonuc-II-like_dom"/>
</dbReference>
<dbReference type="Pfam" id="PF18741">
    <property type="entry name" value="MTES_1575"/>
    <property type="match status" value="1"/>
</dbReference>
<name>A0A542ZTX3_RARFA</name>
<gene>
    <name evidence="3" type="ORF">FB461_0200</name>
</gene>
<evidence type="ECO:0000313" key="3">
    <source>
        <dbReference type="EMBL" id="TQL63729.1"/>
    </source>
</evidence>
<protein>
    <recommendedName>
        <fullName evidence="2">Restriction endonuclease type II-like domain-containing protein</fullName>
    </recommendedName>
</protein>
<feature type="compositionally biased region" description="Polar residues" evidence="1">
    <location>
        <begin position="1"/>
        <end position="16"/>
    </location>
</feature>
<accession>A0A542ZTX3</accession>
<reference evidence="3 4" key="1">
    <citation type="submission" date="2019-06" db="EMBL/GenBank/DDBJ databases">
        <title>Sequencing the genomes of 1000 actinobacteria strains.</title>
        <authorList>
            <person name="Klenk H.-P."/>
        </authorList>
    </citation>
    <scope>NUCLEOTIDE SEQUENCE [LARGE SCALE GENOMIC DNA]</scope>
    <source>
        <strain evidence="3 4">DSM 4813</strain>
    </source>
</reference>
<dbReference type="OrthoDB" id="9757917at2"/>
<dbReference type="EMBL" id="VFOS01000001">
    <property type="protein sequence ID" value="TQL63729.1"/>
    <property type="molecule type" value="Genomic_DNA"/>
</dbReference>
<evidence type="ECO:0000256" key="1">
    <source>
        <dbReference type="SAM" id="MobiDB-lite"/>
    </source>
</evidence>
<organism evidence="3 4">
    <name type="scientific">Rarobacter faecitabidus</name>
    <dbReference type="NCBI Taxonomy" id="13243"/>
    <lineage>
        <taxon>Bacteria</taxon>
        <taxon>Bacillati</taxon>
        <taxon>Actinomycetota</taxon>
        <taxon>Actinomycetes</taxon>
        <taxon>Micrococcales</taxon>
        <taxon>Rarobacteraceae</taxon>
        <taxon>Rarobacter</taxon>
    </lineage>
</organism>
<dbReference type="Proteomes" id="UP000315389">
    <property type="component" value="Unassembled WGS sequence"/>
</dbReference>
<keyword evidence="4" id="KW-1185">Reference proteome</keyword>
<feature type="region of interest" description="Disordered" evidence="1">
    <location>
        <begin position="1"/>
        <end position="23"/>
    </location>
</feature>
<dbReference type="Gene3D" id="3.40.50.300">
    <property type="entry name" value="P-loop containing nucleotide triphosphate hydrolases"/>
    <property type="match status" value="1"/>
</dbReference>
<dbReference type="InterPro" id="IPR027417">
    <property type="entry name" value="P-loop_NTPase"/>
</dbReference>
<evidence type="ECO:0000259" key="2">
    <source>
        <dbReference type="Pfam" id="PF18741"/>
    </source>
</evidence>
<dbReference type="SUPFAM" id="SSF52540">
    <property type="entry name" value="P-loop containing nucleoside triphosphate hydrolases"/>
    <property type="match status" value="1"/>
</dbReference>
<comment type="caution">
    <text evidence="3">The sequence shown here is derived from an EMBL/GenBank/DDBJ whole genome shotgun (WGS) entry which is preliminary data.</text>
</comment>
<proteinExistence type="predicted"/>